<protein>
    <submittedName>
        <fullName evidence="2">Uncharacterized protein</fullName>
    </submittedName>
</protein>
<dbReference type="GO" id="GO:0016491">
    <property type="term" value="F:oxidoreductase activity"/>
    <property type="evidence" value="ECO:0007669"/>
    <property type="project" value="UniProtKB-KW"/>
</dbReference>
<keyword evidence="3" id="KW-1185">Reference proteome</keyword>
<dbReference type="PROSITE" id="PS00061">
    <property type="entry name" value="ADH_SHORT"/>
    <property type="match status" value="1"/>
</dbReference>
<dbReference type="EnsemblMetazoa" id="CJA25880.1">
    <property type="protein sequence ID" value="CJA25880.1"/>
    <property type="gene ID" value="WBGene00181452"/>
</dbReference>
<dbReference type="PRINTS" id="PR00080">
    <property type="entry name" value="SDRFAMILY"/>
</dbReference>
<name>A0A8R1E868_CAEJA</name>
<dbReference type="Pfam" id="PF13561">
    <property type="entry name" value="adh_short_C2"/>
    <property type="match status" value="1"/>
</dbReference>
<dbReference type="InterPro" id="IPR020904">
    <property type="entry name" value="Sc_DH/Rdtase_CS"/>
</dbReference>
<organism evidence="2 3">
    <name type="scientific">Caenorhabditis japonica</name>
    <dbReference type="NCBI Taxonomy" id="281687"/>
    <lineage>
        <taxon>Eukaryota</taxon>
        <taxon>Metazoa</taxon>
        <taxon>Ecdysozoa</taxon>
        <taxon>Nematoda</taxon>
        <taxon>Chromadorea</taxon>
        <taxon>Rhabditida</taxon>
        <taxon>Rhabditina</taxon>
        <taxon>Rhabditomorpha</taxon>
        <taxon>Rhabditoidea</taxon>
        <taxon>Rhabditidae</taxon>
        <taxon>Peloderinae</taxon>
        <taxon>Caenorhabditis</taxon>
    </lineage>
</organism>
<dbReference type="SUPFAM" id="SSF51735">
    <property type="entry name" value="NAD(P)-binding Rossmann-fold domains"/>
    <property type="match status" value="1"/>
</dbReference>
<dbReference type="OMA" id="LTTHIAC"/>
<keyword evidence="1" id="KW-0560">Oxidoreductase</keyword>
<dbReference type="PANTHER" id="PTHR44115:SF9">
    <property type="entry name" value="DEHYDROGENASES, SHORT CHAIN"/>
    <property type="match status" value="1"/>
</dbReference>
<evidence type="ECO:0000256" key="1">
    <source>
        <dbReference type="ARBA" id="ARBA00023002"/>
    </source>
</evidence>
<reference evidence="3" key="1">
    <citation type="submission" date="2010-08" db="EMBL/GenBank/DDBJ databases">
        <authorList>
            <consortium name="Caenorhabditis japonica Sequencing Consortium"/>
            <person name="Wilson R.K."/>
        </authorList>
    </citation>
    <scope>NUCLEOTIDE SEQUENCE [LARGE SCALE GENOMIC DNA]</scope>
    <source>
        <strain evidence="3">DF5081</strain>
    </source>
</reference>
<accession>A0A8R1E868</accession>
<evidence type="ECO:0000313" key="3">
    <source>
        <dbReference type="Proteomes" id="UP000005237"/>
    </source>
</evidence>
<dbReference type="PANTHER" id="PTHR44115">
    <property type="entry name" value="PROTEIN CBG09704"/>
    <property type="match status" value="1"/>
</dbReference>
<reference evidence="2" key="2">
    <citation type="submission" date="2022-06" db="UniProtKB">
        <authorList>
            <consortium name="EnsemblMetazoa"/>
        </authorList>
    </citation>
    <scope>IDENTIFICATION</scope>
    <source>
        <strain evidence="2">DF5081</strain>
    </source>
</reference>
<dbReference type="InterPro" id="IPR036291">
    <property type="entry name" value="NAD(P)-bd_dom_sf"/>
</dbReference>
<dbReference type="InterPro" id="IPR002347">
    <property type="entry name" value="SDR_fam"/>
</dbReference>
<dbReference type="FunFam" id="3.40.50.720:FF:000084">
    <property type="entry name" value="Short-chain dehydrogenase reductase"/>
    <property type="match status" value="1"/>
</dbReference>
<dbReference type="Gene3D" id="3.40.50.720">
    <property type="entry name" value="NAD(P)-binding Rossmann-like Domain"/>
    <property type="match status" value="1"/>
</dbReference>
<dbReference type="AlphaFoldDB" id="A0A8R1E868"/>
<evidence type="ECO:0000313" key="2">
    <source>
        <dbReference type="EnsemblMetazoa" id="CJA25880.1"/>
    </source>
</evidence>
<dbReference type="Proteomes" id="UP000005237">
    <property type="component" value="Unassembled WGS sequence"/>
</dbReference>
<dbReference type="PRINTS" id="PR00081">
    <property type="entry name" value="GDHRDH"/>
</dbReference>
<sequence>MARFSGKTAIITGSSNGIGRAAALLFAKDGANVTITGRNSERLEETKQQILSAGIPENKVNSVVADLTTEKGQDEVINSTVAKFGQLDILVNNAGAAVPDTQGNTGTDQNIDIYHKTFQLNLESVIRITQKAKAHLIASKGEIVNVSSIAAGPQAQPGFIYYAISKAALDQYTRSTAIDLVQHGVRVNSVSPGLVVTGFTNAMGVPDTGSKNFYDFMASHKECIPLGKSGQPDDIANIILFLADRNLSSYIVGQSIVADGGSTLVMGCQVHDMKTMLGL</sequence>
<proteinExistence type="predicted"/>